<keyword evidence="1" id="KW-0560">Oxidoreductase</keyword>
<evidence type="ECO:0000256" key="1">
    <source>
        <dbReference type="ARBA" id="ARBA00023033"/>
    </source>
</evidence>
<evidence type="ECO:0008006" key="4">
    <source>
        <dbReference type="Google" id="ProtNLM"/>
    </source>
</evidence>
<keyword evidence="1" id="KW-0503">Monooxygenase</keyword>
<dbReference type="EMBL" id="JAPWTJ010000931">
    <property type="protein sequence ID" value="KAJ8974794.1"/>
    <property type="molecule type" value="Genomic_DNA"/>
</dbReference>
<name>A0ABQ9J9J6_9CUCU</name>
<comment type="caution">
    <text evidence="2">The sequence shown here is derived from an EMBL/GenBank/DDBJ whole genome shotgun (WGS) entry which is preliminary data.</text>
</comment>
<evidence type="ECO:0000313" key="3">
    <source>
        <dbReference type="Proteomes" id="UP001162164"/>
    </source>
</evidence>
<dbReference type="Gene3D" id="1.10.630.10">
    <property type="entry name" value="Cytochrome P450"/>
    <property type="match status" value="1"/>
</dbReference>
<sequence length="66" mass="7711">MREHSGAPGRKYAMLKLKILLSTILRNYRIKSDIQEKDFQLQADIILKRAEGFKIKLEPRKSLIKA</sequence>
<accession>A0ABQ9J9J6</accession>
<dbReference type="SUPFAM" id="SSF48264">
    <property type="entry name" value="Cytochrome P450"/>
    <property type="match status" value="1"/>
</dbReference>
<keyword evidence="3" id="KW-1185">Reference proteome</keyword>
<organism evidence="2 3">
    <name type="scientific">Molorchus minor</name>
    <dbReference type="NCBI Taxonomy" id="1323400"/>
    <lineage>
        <taxon>Eukaryota</taxon>
        <taxon>Metazoa</taxon>
        <taxon>Ecdysozoa</taxon>
        <taxon>Arthropoda</taxon>
        <taxon>Hexapoda</taxon>
        <taxon>Insecta</taxon>
        <taxon>Pterygota</taxon>
        <taxon>Neoptera</taxon>
        <taxon>Endopterygota</taxon>
        <taxon>Coleoptera</taxon>
        <taxon>Polyphaga</taxon>
        <taxon>Cucujiformia</taxon>
        <taxon>Chrysomeloidea</taxon>
        <taxon>Cerambycidae</taxon>
        <taxon>Lamiinae</taxon>
        <taxon>Monochamini</taxon>
        <taxon>Molorchus</taxon>
    </lineage>
</organism>
<protein>
    <recommendedName>
        <fullName evidence="4">Cytochrome P450</fullName>
    </recommendedName>
</protein>
<evidence type="ECO:0000313" key="2">
    <source>
        <dbReference type="EMBL" id="KAJ8974794.1"/>
    </source>
</evidence>
<reference evidence="2" key="1">
    <citation type="journal article" date="2023" name="Insect Mol. Biol.">
        <title>Genome sequencing provides insights into the evolution of gene families encoding plant cell wall-degrading enzymes in longhorned beetles.</title>
        <authorList>
            <person name="Shin N.R."/>
            <person name="Okamura Y."/>
            <person name="Kirsch R."/>
            <person name="Pauchet Y."/>
        </authorList>
    </citation>
    <scope>NUCLEOTIDE SEQUENCE</scope>
    <source>
        <strain evidence="2">MMC_N1</strain>
    </source>
</reference>
<dbReference type="InterPro" id="IPR036396">
    <property type="entry name" value="Cyt_P450_sf"/>
</dbReference>
<gene>
    <name evidence="2" type="ORF">NQ317_017444</name>
</gene>
<dbReference type="Proteomes" id="UP001162164">
    <property type="component" value="Unassembled WGS sequence"/>
</dbReference>
<proteinExistence type="predicted"/>